<organism evidence="1 2">
    <name type="scientific">Glomus cerebriforme</name>
    <dbReference type="NCBI Taxonomy" id="658196"/>
    <lineage>
        <taxon>Eukaryota</taxon>
        <taxon>Fungi</taxon>
        <taxon>Fungi incertae sedis</taxon>
        <taxon>Mucoromycota</taxon>
        <taxon>Glomeromycotina</taxon>
        <taxon>Glomeromycetes</taxon>
        <taxon>Glomerales</taxon>
        <taxon>Glomeraceae</taxon>
        <taxon>Glomus</taxon>
    </lineage>
</organism>
<evidence type="ECO:0000313" key="1">
    <source>
        <dbReference type="EMBL" id="RIA94882.1"/>
    </source>
</evidence>
<accession>A0A397TAI8</accession>
<dbReference type="OrthoDB" id="2489128at2759"/>
<reference evidence="1 2" key="1">
    <citation type="submission" date="2018-06" db="EMBL/GenBank/DDBJ databases">
        <title>Comparative genomics reveals the genomic features of Rhizophagus irregularis, R. cerebriforme, R. diaphanum and Gigaspora rosea, and their symbiotic lifestyle signature.</title>
        <authorList>
            <person name="Morin E."/>
            <person name="San Clemente H."/>
            <person name="Chen E.C.H."/>
            <person name="De La Providencia I."/>
            <person name="Hainaut M."/>
            <person name="Kuo A."/>
            <person name="Kohler A."/>
            <person name="Murat C."/>
            <person name="Tang N."/>
            <person name="Roy S."/>
            <person name="Loubradou J."/>
            <person name="Henrissat B."/>
            <person name="Grigoriev I.V."/>
            <person name="Corradi N."/>
            <person name="Roux C."/>
            <person name="Martin F.M."/>
        </authorList>
    </citation>
    <scope>NUCLEOTIDE SEQUENCE [LARGE SCALE GENOMIC DNA]</scope>
    <source>
        <strain evidence="1 2">DAOM 227022</strain>
    </source>
</reference>
<dbReference type="Proteomes" id="UP000265703">
    <property type="component" value="Unassembled WGS sequence"/>
</dbReference>
<name>A0A397TAI8_9GLOM</name>
<protein>
    <submittedName>
        <fullName evidence="1">Uncharacterized protein</fullName>
    </submittedName>
</protein>
<keyword evidence="2" id="KW-1185">Reference proteome</keyword>
<sequence length="121" mass="14570">MDEFTELNFPETKQCFANLTELVFTAIEKKDEIFSLLSISTEFNLFELFDTHQEELRFIKCIHRDLWEIDDIDNEKRNYYEEGLWLPNLKFLQVDYLDEYKEDSDKLSSILLECSPLINEI</sequence>
<proteinExistence type="predicted"/>
<evidence type="ECO:0000313" key="2">
    <source>
        <dbReference type="Proteomes" id="UP000265703"/>
    </source>
</evidence>
<comment type="caution">
    <text evidence="1">The sequence shown here is derived from an EMBL/GenBank/DDBJ whole genome shotgun (WGS) entry which is preliminary data.</text>
</comment>
<gene>
    <name evidence="1" type="ORF">C1645_817358</name>
</gene>
<dbReference type="EMBL" id="QKYT01000071">
    <property type="protein sequence ID" value="RIA94882.1"/>
    <property type="molecule type" value="Genomic_DNA"/>
</dbReference>
<dbReference type="AlphaFoldDB" id="A0A397TAI8"/>